<keyword evidence="1" id="KW-0472">Membrane</keyword>
<keyword evidence="1" id="KW-0812">Transmembrane</keyword>
<feature type="transmembrane region" description="Helical" evidence="1">
    <location>
        <begin position="100"/>
        <end position="122"/>
    </location>
</feature>
<organism evidence="2 3">
    <name type="scientific">Enterococcus raffinosus</name>
    <dbReference type="NCBI Taxonomy" id="71452"/>
    <lineage>
        <taxon>Bacteria</taxon>
        <taxon>Bacillati</taxon>
        <taxon>Bacillota</taxon>
        <taxon>Bacilli</taxon>
        <taxon>Lactobacillales</taxon>
        <taxon>Enterococcaceae</taxon>
        <taxon>Enterococcus</taxon>
    </lineage>
</organism>
<dbReference type="EMBL" id="JARPXM010000003">
    <property type="protein sequence ID" value="MDT2537504.1"/>
    <property type="molecule type" value="Genomic_DNA"/>
</dbReference>
<dbReference type="Proteomes" id="UP001249240">
    <property type="component" value="Unassembled WGS sequence"/>
</dbReference>
<reference evidence="2" key="1">
    <citation type="submission" date="2023-03" db="EMBL/GenBank/DDBJ databases">
        <authorList>
            <person name="Shen W."/>
            <person name="Cai J."/>
        </authorList>
    </citation>
    <scope>NUCLEOTIDE SEQUENCE</scope>
    <source>
        <strain evidence="2">B646-2</strain>
    </source>
</reference>
<name>A0AAW8SUR6_9ENTE</name>
<feature type="transmembrane region" description="Helical" evidence="1">
    <location>
        <begin position="53"/>
        <end position="70"/>
    </location>
</feature>
<comment type="caution">
    <text evidence="2">The sequence shown here is derived from an EMBL/GenBank/DDBJ whole genome shotgun (WGS) entry which is preliminary data.</text>
</comment>
<protein>
    <submittedName>
        <fullName evidence="2">Uncharacterized protein</fullName>
    </submittedName>
</protein>
<feature type="transmembrane region" description="Helical" evidence="1">
    <location>
        <begin position="77"/>
        <end position="94"/>
    </location>
</feature>
<gene>
    <name evidence="2" type="ORF">P7D78_05160</name>
</gene>
<dbReference type="RefSeq" id="WP_010746666.1">
    <property type="nucleotide sequence ID" value="NZ_BAAAXM010000009.1"/>
</dbReference>
<evidence type="ECO:0000313" key="3">
    <source>
        <dbReference type="Proteomes" id="UP001249240"/>
    </source>
</evidence>
<accession>A0AAW8SUR6</accession>
<evidence type="ECO:0000313" key="2">
    <source>
        <dbReference type="EMBL" id="MDT2537504.1"/>
    </source>
</evidence>
<dbReference type="AlphaFoldDB" id="A0AAW8SUR6"/>
<sequence>MFTKLKKWNHSFKLFMIKRPFLYTLFLLAIFLITQMIINVYRNEPILANFNNNLAVFWILIVGYLASWLSKRQGQQFLICFLFTFTYLMIQSILDKSIVDYTSVLIILFIALLLGGVSWMLADTVTSRKKELEKSEDESTNS</sequence>
<proteinExistence type="predicted"/>
<feature type="transmembrane region" description="Helical" evidence="1">
    <location>
        <begin position="21"/>
        <end position="41"/>
    </location>
</feature>
<evidence type="ECO:0000256" key="1">
    <source>
        <dbReference type="SAM" id="Phobius"/>
    </source>
</evidence>
<keyword evidence="1" id="KW-1133">Transmembrane helix</keyword>